<proteinExistence type="predicted"/>
<protein>
    <submittedName>
        <fullName evidence="2">Uncharacterized protein LOC117146901</fullName>
    </submittedName>
</protein>
<dbReference type="Proteomes" id="UP000515162">
    <property type="component" value="Chromosome X"/>
</dbReference>
<keyword evidence="1" id="KW-1185">Reference proteome</keyword>
<gene>
    <name evidence="2" type="primary">LOC117146901</name>
</gene>
<name>A0A6P8KIS3_DROMA</name>
<evidence type="ECO:0000313" key="1">
    <source>
        <dbReference type="Proteomes" id="UP000515162"/>
    </source>
</evidence>
<accession>A0A6P8KIS3</accession>
<evidence type="ECO:0000313" key="2">
    <source>
        <dbReference type="RefSeq" id="XP_033169400.1"/>
    </source>
</evidence>
<organism evidence="1 2">
    <name type="scientific">Drosophila mauritiana</name>
    <name type="common">Fruit fly</name>
    <dbReference type="NCBI Taxonomy" id="7226"/>
    <lineage>
        <taxon>Eukaryota</taxon>
        <taxon>Metazoa</taxon>
        <taxon>Ecdysozoa</taxon>
        <taxon>Arthropoda</taxon>
        <taxon>Hexapoda</taxon>
        <taxon>Insecta</taxon>
        <taxon>Pterygota</taxon>
        <taxon>Neoptera</taxon>
        <taxon>Endopterygota</taxon>
        <taxon>Diptera</taxon>
        <taxon>Brachycera</taxon>
        <taxon>Muscomorpha</taxon>
        <taxon>Ephydroidea</taxon>
        <taxon>Drosophilidae</taxon>
        <taxon>Drosophila</taxon>
        <taxon>Sophophora</taxon>
    </lineage>
</organism>
<reference evidence="2" key="1">
    <citation type="submission" date="2025-08" db="UniProtKB">
        <authorList>
            <consortium name="RefSeq"/>
        </authorList>
    </citation>
    <scope>IDENTIFICATION</scope>
    <source>
        <strain evidence="2">Mau12</strain>
        <tissue evidence="2">Whole Body</tissue>
    </source>
</reference>
<dbReference type="GeneID" id="117146901"/>
<sequence length="928" mass="107337">MITAKKHPLDNCQLFVQLKKLFHGNNEEAKSLKDIIYWSGNDEDITKICDQVTNLLVEHDLILQPPETFNFFTIPNGLRAKNHLSGLLVYLVLNTANDDFLCESQWSANVIHLCNQLPPFPLFLTIAIAIKCCLMEPLEEFLACGPRWLTIQYFESFNEALSHIIPDCLKILPLLSAALRAAGRAIVNYILPAENKRLLRQIACMEYRHILDSEQRLLTLPSRSTRKIYLAEAIRHLIEVLLYTLNDPLKREKPECFAVYSQITVDISDSNSSDPMPDLRHFAQIQLDVLQRIFQLVSEDTFMYWHKMKSKRVLYSCQELICRQTAELLKVLQSDEVLGQHPVCKQMQSFANAAKTLEQRVAEMRIFELLAFLDSGIATHKELLAGLDNLFSRFIAFGNDECLETMANHLNMLTKNHAQIILSFLGQVVESKMEVEDEGISVTEVNQADDEDETSSNDEYEELISLVLRPLFMQLSVKEKMEVLLLRDEQNVTQGFNFKAPDHRERRIRFFDQLDYRNRFPISEFLVLCFENAKQTWIDFSHLGVRHTRFSRLFWHIAQYCPKHTAFHISACADNILVNEQLLQKRHALQFTLYLYGHRQILNGLHTSARQLCVSLKDGPCPYGEDELRQAQNRFLQACANGLAKFIESMNMPSLQVILKLLQQICLGESNLITRGTSELNALEKEHPKLENGDDAPAVKVAKHYTYLHASLPEWRLKHWKLISNVMKTIDALRWDLATFEQVRVDNLELALWYWQDGLSHLTFLGTEFRQRILNQVSKLKHKDFWIIYLEEYALKDTRSFLKLLTQSSAPEANELFNKVLESSTDCAVMSDLSDAVVKVNSESAFLAFRFLFRKYLVAFRSHAKHNKTTTKRQHWDHLMAIVTKAPFSIRNEIMELAIKAFAVRFDIDVQEQETVKCLVVKEMSVEK</sequence>
<dbReference type="AlphaFoldDB" id="A0A6P8KIS3"/>
<dbReference type="RefSeq" id="XP_033169400.1">
    <property type="nucleotide sequence ID" value="XM_033313509.1"/>
</dbReference>